<feature type="domain" description="Translation elongation factor EFTs/EF1B dimerisation" evidence="4">
    <location>
        <begin position="70"/>
        <end position="291"/>
    </location>
</feature>
<evidence type="ECO:0000256" key="2">
    <source>
        <dbReference type="ARBA" id="ARBA00022768"/>
    </source>
</evidence>
<dbReference type="NCBIfam" id="TIGR00116">
    <property type="entry name" value="tsf"/>
    <property type="match status" value="1"/>
</dbReference>
<comment type="similarity">
    <text evidence="1">Belongs to the EF-Ts family.</text>
</comment>
<dbReference type="CDD" id="cd14275">
    <property type="entry name" value="UBA_EF-Ts"/>
    <property type="match status" value="1"/>
</dbReference>
<evidence type="ECO:0000256" key="3">
    <source>
        <dbReference type="ARBA" id="ARBA00022917"/>
    </source>
</evidence>
<dbReference type="GO" id="GO:0005737">
    <property type="term" value="C:cytoplasm"/>
    <property type="evidence" value="ECO:0007669"/>
    <property type="project" value="UniProtKB-ARBA"/>
</dbReference>
<dbReference type="AlphaFoldDB" id="A0A3B1BJ32"/>
<dbReference type="InterPro" id="IPR036402">
    <property type="entry name" value="EF-Ts_dimer_sf"/>
</dbReference>
<sequence length="291" mass="31137">MSISAVMVKDLRTQSGAGIMECKDALKESNGDLDAALELLRKKGTVKAAKKADRSTKEGAIGGLVEGGKAAIIEIKCETDFVARNDKFQELCGNLASHVLKTGAVDTADELLGQPLVNDASKTVKDLMTEKIHELGENLVLGRTAMYELDGAGGFGLYIHGAGSIGVLVEVTCSDEKAAEKERFTDVCRDLAMHIAAAAPIAVTQADVPADTVAKEKEIFTAQAKESGKPDKIIPKIIEGRVKKYFTEIVLLEQAFVKDPDLSISEFLADASRNLGADISVKRFTRLQLGE</sequence>
<dbReference type="Gene3D" id="1.10.8.10">
    <property type="entry name" value="DNA helicase RuvA subunit, C-terminal domain"/>
    <property type="match status" value="1"/>
</dbReference>
<evidence type="ECO:0000259" key="4">
    <source>
        <dbReference type="Pfam" id="PF00889"/>
    </source>
</evidence>
<evidence type="ECO:0000313" key="5">
    <source>
        <dbReference type="EMBL" id="VAX16122.1"/>
    </source>
</evidence>
<dbReference type="FunFam" id="1.10.8.10:FF:000001">
    <property type="entry name" value="Elongation factor Ts"/>
    <property type="match status" value="1"/>
</dbReference>
<accession>A0A3B1BJ32</accession>
<dbReference type="InterPro" id="IPR001816">
    <property type="entry name" value="Transl_elong_EFTs/EF1B"/>
</dbReference>
<dbReference type="Gene3D" id="1.10.286.20">
    <property type="match status" value="1"/>
</dbReference>
<dbReference type="PANTHER" id="PTHR11741">
    <property type="entry name" value="ELONGATION FACTOR TS"/>
    <property type="match status" value="1"/>
</dbReference>
<organism evidence="5">
    <name type="scientific">hydrothermal vent metagenome</name>
    <dbReference type="NCBI Taxonomy" id="652676"/>
    <lineage>
        <taxon>unclassified sequences</taxon>
        <taxon>metagenomes</taxon>
        <taxon>ecological metagenomes</taxon>
    </lineage>
</organism>
<dbReference type="InterPro" id="IPR014039">
    <property type="entry name" value="Transl_elong_EFTs/EF1B_dimer"/>
</dbReference>
<keyword evidence="2 5" id="KW-0251">Elongation factor</keyword>
<dbReference type="GO" id="GO:0003746">
    <property type="term" value="F:translation elongation factor activity"/>
    <property type="evidence" value="ECO:0007669"/>
    <property type="project" value="UniProtKB-KW"/>
</dbReference>
<dbReference type="SUPFAM" id="SSF46934">
    <property type="entry name" value="UBA-like"/>
    <property type="match status" value="1"/>
</dbReference>
<dbReference type="HAMAP" id="MF_00050">
    <property type="entry name" value="EF_Ts"/>
    <property type="match status" value="1"/>
</dbReference>
<keyword evidence="3" id="KW-0648">Protein biosynthesis</keyword>
<dbReference type="InterPro" id="IPR009060">
    <property type="entry name" value="UBA-like_sf"/>
</dbReference>
<dbReference type="InterPro" id="IPR018101">
    <property type="entry name" value="Transl_elong_Ts_CS"/>
</dbReference>
<protein>
    <submittedName>
        <fullName evidence="5">Translation elongation factor Ts</fullName>
    </submittedName>
</protein>
<dbReference type="Pfam" id="PF00889">
    <property type="entry name" value="EF_TS"/>
    <property type="match status" value="1"/>
</dbReference>
<dbReference type="SUPFAM" id="SSF54713">
    <property type="entry name" value="Elongation factor Ts (EF-Ts), dimerisation domain"/>
    <property type="match status" value="2"/>
</dbReference>
<evidence type="ECO:0000256" key="1">
    <source>
        <dbReference type="ARBA" id="ARBA00005532"/>
    </source>
</evidence>
<dbReference type="EMBL" id="UOGC01000021">
    <property type="protein sequence ID" value="VAX16122.1"/>
    <property type="molecule type" value="Genomic_DNA"/>
</dbReference>
<dbReference type="PROSITE" id="PS01127">
    <property type="entry name" value="EF_TS_2"/>
    <property type="match status" value="1"/>
</dbReference>
<dbReference type="PANTHER" id="PTHR11741:SF0">
    <property type="entry name" value="ELONGATION FACTOR TS, MITOCHONDRIAL"/>
    <property type="match status" value="1"/>
</dbReference>
<gene>
    <name evidence="5" type="ORF">MNBD_NITROSPINAE01-1376</name>
</gene>
<dbReference type="FunFam" id="1.10.286.20:FF:000001">
    <property type="entry name" value="Elongation factor Ts"/>
    <property type="match status" value="1"/>
</dbReference>
<dbReference type="Gene3D" id="3.30.479.20">
    <property type="entry name" value="Elongation factor Ts, dimerisation domain"/>
    <property type="match status" value="2"/>
</dbReference>
<proteinExistence type="inferred from homology"/>
<reference evidence="5" key="1">
    <citation type="submission" date="2018-06" db="EMBL/GenBank/DDBJ databases">
        <authorList>
            <person name="Zhirakovskaya E."/>
        </authorList>
    </citation>
    <scope>NUCLEOTIDE SEQUENCE</scope>
</reference>
<name>A0A3B1BJ32_9ZZZZ</name>